<accession>A0A3S2XGM8</accession>
<sequence>MLKATKNLLVLKKICLGAALSWTGIILYLCLIKASNLPSVDIVYLDKFVHAFFHFVFSLLWFLVLRFYYKNQSSTKLLGIVFFISLSFGITIELFQAFFTVSRNGDVIDVLSNTTGALLAILVLTFLNKNNFLNKIPK</sequence>
<keyword evidence="1" id="KW-0472">Membrane</keyword>
<dbReference type="EMBL" id="SACJ01000002">
    <property type="protein sequence ID" value="RVT78517.1"/>
    <property type="molecule type" value="Genomic_DNA"/>
</dbReference>
<feature type="transmembrane region" description="Helical" evidence="1">
    <location>
        <begin position="14"/>
        <end position="36"/>
    </location>
</feature>
<comment type="caution">
    <text evidence="3">The sequence shown here is derived from an EMBL/GenBank/DDBJ whole genome shotgun (WGS) entry which is preliminary data.</text>
</comment>
<reference evidence="3 4" key="1">
    <citation type="submission" date="2019-01" db="EMBL/GenBank/DDBJ databases">
        <authorList>
            <person name="Chen W.-M."/>
        </authorList>
    </citation>
    <scope>NUCLEOTIDE SEQUENCE [LARGE SCALE GENOMIC DNA]</scope>
    <source>
        <strain evidence="3 4">BBQ-12</strain>
    </source>
</reference>
<dbReference type="Pfam" id="PF04892">
    <property type="entry name" value="VanZ"/>
    <property type="match status" value="1"/>
</dbReference>
<dbReference type="NCBIfam" id="NF037970">
    <property type="entry name" value="vanZ_1"/>
    <property type="match status" value="1"/>
</dbReference>
<gene>
    <name evidence="3" type="ORF">EOD40_04580</name>
</gene>
<protein>
    <recommendedName>
        <fullName evidence="2">VanZ-like domain-containing protein</fullName>
    </recommendedName>
</protein>
<evidence type="ECO:0000256" key="1">
    <source>
        <dbReference type="SAM" id="Phobius"/>
    </source>
</evidence>
<keyword evidence="1" id="KW-1133">Transmembrane helix</keyword>
<feature type="transmembrane region" description="Helical" evidence="1">
    <location>
        <begin position="110"/>
        <end position="128"/>
    </location>
</feature>
<dbReference type="OrthoDB" id="5472246at2"/>
<name>A0A3S2XGM8_9FLAO</name>
<dbReference type="AlphaFoldDB" id="A0A3S2XGM8"/>
<dbReference type="Proteomes" id="UP000285211">
    <property type="component" value="Unassembled WGS sequence"/>
</dbReference>
<feature type="transmembrane region" description="Helical" evidence="1">
    <location>
        <begin position="77"/>
        <end position="98"/>
    </location>
</feature>
<organism evidence="3 4">
    <name type="scientific">Flavobacterium sufflavum</name>
    <dbReference type="NCBI Taxonomy" id="1921138"/>
    <lineage>
        <taxon>Bacteria</taxon>
        <taxon>Pseudomonadati</taxon>
        <taxon>Bacteroidota</taxon>
        <taxon>Flavobacteriia</taxon>
        <taxon>Flavobacteriales</taxon>
        <taxon>Flavobacteriaceae</taxon>
        <taxon>Flavobacterium</taxon>
    </lineage>
</organism>
<evidence type="ECO:0000313" key="3">
    <source>
        <dbReference type="EMBL" id="RVT78517.1"/>
    </source>
</evidence>
<evidence type="ECO:0000313" key="4">
    <source>
        <dbReference type="Proteomes" id="UP000285211"/>
    </source>
</evidence>
<feature type="domain" description="VanZ-like" evidence="2">
    <location>
        <begin position="49"/>
        <end position="127"/>
    </location>
</feature>
<keyword evidence="4" id="KW-1185">Reference proteome</keyword>
<dbReference type="InterPro" id="IPR006976">
    <property type="entry name" value="VanZ-like"/>
</dbReference>
<evidence type="ECO:0000259" key="2">
    <source>
        <dbReference type="Pfam" id="PF04892"/>
    </source>
</evidence>
<keyword evidence="1" id="KW-0812">Transmembrane</keyword>
<proteinExistence type="predicted"/>
<feature type="transmembrane region" description="Helical" evidence="1">
    <location>
        <begin position="48"/>
        <end position="65"/>
    </location>
</feature>